<comment type="caution">
    <text evidence="1">The sequence shown here is derived from an EMBL/GenBank/DDBJ whole genome shotgun (WGS) entry which is preliminary data.</text>
</comment>
<name>A0ACC0C129_CATRO</name>
<keyword evidence="2" id="KW-1185">Reference proteome</keyword>
<proteinExistence type="predicted"/>
<evidence type="ECO:0000313" key="2">
    <source>
        <dbReference type="Proteomes" id="UP001060085"/>
    </source>
</evidence>
<dbReference type="EMBL" id="CM044702">
    <property type="protein sequence ID" value="KAI5678463.1"/>
    <property type="molecule type" value="Genomic_DNA"/>
</dbReference>
<gene>
    <name evidence="1" type="ORF">M9H77_09413</name>
</gene>
<protein>
    <submittedName>
        <fullName evidence="1">Uncharacterized protein</fullName>
    </submittedName>
</protein>
<dbReference type="Proteomes" id="UP001060085">
    <property type="component" value="Linkage Group LG02"/>
</dbReference>
<accession>A0ACC0C129</accession>
<sequence length="254" mass="28450">MEFSSKTYAFLIFLVFYFFSSCSCFSVKSFNHSLKYRFSPAVATWYGDPHGSGSGGAYGFGDDVAKHPYNSMISAGNQALYQHGEFCSGSTIRVTITDECPGTCNDDPVHFDFSGFAFGSMAMPGQDDQLRNLGRIDVAYRRVPCNYGKTTIVFKVDEGSNKNWFAFAMENLNGEGNFASVEIQPWGTDEWFAMQQLWGATYKYDVPEGVNPPFSVRITQIESKQQVVAQNVIPEDWSPGEHYPSLVNFRAILY</sequence>
<evidence type="ECO:0000313" key="1">
    <source>
        <dbReference type="EMBL" id="KAI5678463.1"/>
    </source>
</evidence>
<organism evidence="1 2">
    <name type="scientific">Catharanthus roseus</name>
    <name type="common">Madagascar periwinkle</name>
    <name type="synonym">Vinca rosea</name>
    <dbReference type="NCBI Taxonomy" id="4058"/>
    <lineage>
        <taxon>Eukaryota</taxon>
        <taxon>Viridiplantae</taxon>
        <taxon>Streptophyta</taxon>
        <taxon>Embryophyta</taxon>
        <taxon>Tracheophyta</taxon>
        <taxon>Spermatophyta</taxon>
        <taxon>Magnoliopsida</taxon>
        <taxon>eudicotyledons</taxon>
        <taxon>Gunneridae</taxon>
        <taxon>Pentapetalae</taxon>
        <taxon>asterids</taxon>
        <taxon>lamiids</taxon>
        <taxon>Gentianales</taxon>
        <taxon>Apocynaceae</taxon>
        <taxon>Rauvolfioideae</taxon>
        <taxon>Vinceae</taxon>
        <taxon>Catharanthinae</taxon>
        <taxon>Catharanthus</taxon>
    </lineage>
</organism>
<reference evidence="2" key="1">
    <citation type="journal article" date="2023" name="Nat. Plants">
        <title>Single-cell RNA sequencing provides a high-resolution roadmap for understanding the multicellular compartmentation of specialized metabolism.</title>
        <authorList>
            <person name="Sun S."/>
            <person name="Shen X."/>
            <person name="Li Y."/>
            <person name="Li Y."/>
            <person name="Wang S."/>
            <person name="Li R."/>
            <person name="Zhang H."/>
            <person name="Shen G."/>
            <person name="Guo B."/>
            <person name="Wei J."/>
            <person name="Xu J."/>
            <person name="St-Pierre B."/>
            <person name="Chen S."/>
            <person name="Sun C."/>
        </authorList>
    </citation>
    <scope>NUCLEOTIDE SEQUENCE [LARGE SCALE GENOMIC DNA]</scope>
</reference>